<evidence type="ECO:0000313" key="3">
    <source>
        <dbReference type="Proteomes" id="UP000009049"/>
    </source>
</evidence>
<dbReference type="Proteomes" id="UP000009049">
    <property type="component" value="Chromosome"/>
</dbReference>
<organism evidence="2 3">
    <name type="scientific">Robiginitalea biformata (strain ATCC BAA-864 / DSM 15991 / KCTC 12146 / HTCC2501)</name>
    <dbReference type="NCBI Taxonomy" id="313596"/>
    <lineage>
        <taxon>Bacteria</taxon>
        <taxon>Pseudomonadati</taxon>
        <taxon>Bacteroidota</taxon>
        <taxon>Flavobacteriia</taxon>
        <taxon>Flavobacteriales</taxon>
        <taxon>Flavobacteriaceae</taxon>
        <taxon>Robiginitalea</taxon>
    </lineage>
</organism>
<dbReference type="GO" id="GO:0016757">
    <property type="term" value="F:glycosyltransferase activity"/>
    <property type="evidence" value="ECO:0007669"/>
    <property type="project" value="UniProtKB-KW"/>
</dbReference>
<keyword evidence="2" id="KW-0328">Glycosyltransferase</keyword>
<reference evidence="2 3" key="1">
    <citation type="journal article" date="2009" name="J. Bacteriol.">
        <title>Complete genome sequence of Robiginitalea biformata HTCC2501.</title>
        <authorList>
            <person name="Oh H.M."/>
            <person name="Giovannoni S.J."/>
            <person name="Lee K."/>
            <person name="Ferriera S."/>
            <person name="Johnson J."/>
            <person name="Cho J.C."/>
        </authorList>
    </citation>
    <scope>NUCLEOTIDE SEQUENCE [LARGE SCALE GENOMIC DNA]</scope>
    <source>
        <strain evidence="3">ATCC BAA-864 / HTCC2501 / KCTC 12146</strain>
    </source>
</reference>
<proteinExistence type="predicted"/>
<protein>
    <submittedName>
        <fullName evidence="2">Adenine phosphoribosyltransferase</fullName>
    </submittedName>
</protein>
<dbReference type="EMBL" id="CP001712">
    <property type="protein sequence ID" value="EAR14846.1"/>
    <property type="molecule type" value="Genomic_DNA"/>
</dbReference>
<keyword evidence="1" id="KW-0472">Membrane</keyword>
<name>A4CMF4_ROBBH</name>
<keyword evidence="3" id="KW-1185">Reference proteome</keyword>
<gene>
    <name evidence="2" type="ordered locus">RB2501_10987</name>
</gene>
<evidence type="ECO:0000313" key="2">
    <source>
        <dbReference type="EMBL" id="EAR14846.1"/>
    </source>
</evidence>
<accession>A4CMF4</accession>
<keyword evidence="1" id="KW-1133">Transmembrane helix</keyword>
<keyword evidence="1" id="KW-0812">Transmembrane</keyword>
<dbReference type="HOGENOM" id="CLU_3140196_0_0_10"/>
<dbReference type="AlphaFoldDB" id="A4CMF4"/>
<feature type="transmembrane region" description="Helical" evidence="1">
    <location>
        <begin position="23"/>
        <end position="46"/>
    </location>
</feature>
<keyword evidence="2" id="KW-0808">Transferase</keyword>
<dbReference type="KEGG" id="rbi:RB2501_10987"/>
<sequence length="49" mass="5580">MGTKGRKDADFRNQTTLSRENRFPWTTIIVLILIVMTVGFVLFFVAGMS</sequence>
<evidence type="ECO:0000256" key="1">
    <source>
        <dbReference type="SAM" id="Phobius"/>
    </source>
</evidence>